<dbReference type="AlphaFoldDB" id="A0AA88LQK3"/>
<dbReference type="Proteomes" id="UP001187415">
    <property type="component" value="Unassembled WGS sequence"/>
</dbReference>
<dbReference type="EMBL" id="JAUPFM010000019">
    <property type="protein sequence ID" value="KAK2820787.1"/>
    <property type="molecule type" value="Genomic_DNA"/>
</dbReference>
<dbReference type="GO" id="GO:0043240">
    <property type="term" value="C:Fanconi anaemia nuclear complex"/>
    <property type="evidence" value="ECO:0007669"/>
    <property type="project" value="InterPro"/>
</dbReference>
<dbReference type="PANTHER" id="PTHR14890">
    <property type="entry name" value="FANCONI ANEMIA CORE COMPLEX-ASSOCIATED PROTEIN 100"/>
    <property type="match status" value="1"/>
</dbReference>
<dbReference type="GO" id="GO:0036297">
    <property type="term" value="P:interstrand cross-link repair"/>
    <property type="evidence" value="ECO:0007669"/>
    <property type="project" value="InterPro"/>
</dbReference>
<proteinExistence type="predicted"/>
<keyword evidence="2" id="KW-1185">Reference proteome</keyword>
<comment type="caution">
    <text evidence="1">The sequence shown here is derived from an EMBL/GenBank/DDBJ whole genome shotgun (WGS) entry which is preliminary data.</text>
</comment>
<dbReference type="PANTHER" id="PTHR14890:SF1">
    <property type="entry name" value="FANCONI ANEMIA CORE COMPLEX-ASSOCIATED PROTEIN 100"/>
    <property type="match status" value="1"/>
</dbReference>
<name>A0AA88LQK3_CHASR</name>
<evidence type="ECO:0000313" key="2">
    <source>
        <dbReference type="Proteomes" id="UP001187415"/>
    </source>
</evidence>
<accession>A0AA88LQK3</accession>
<reference evidence="1" key="1">
    <citation type="submission" date="2023-07" db="EMBL/GenBank/DDBJ databases">
        <title>Chromosome-level Genome Assembly of Striped Snakehead (Channa striata).</title>
        <authorList>
            <person name="Liu H."/>
        </authorList>
    </citation>
    <scope>NUCLEOTIDE SEQUENCE</scope>
    <source>
        <strain evidence="1">Gz</strain>
        <tissue evidence="1">Muscle</tissue>
    </source>
</reference>
<sequence>MEGRCAVEIWAEFGFSETPFTPKVQTGSGTDVFLCTGSDEVYVFSTDERKLTAVLTFPGAVSDLVESHDKQRLYVSCRNGVYCVNLPFLLSRTQGSSSPAELKISSEFLVVGEEGALSLLLVGSVLLILSHRDTSWLLSLYKTPKEAQRSSYEKLSSFSLPLVSAVVKWRQQIKNRSEKKACADLCPFRSYNITTFVFHYFSRGNLNFQPLPS</sequence>
<gene>
    <name evidence="1" type="ORF">Q5P01_023746</name>
</gene>
<dbReference type="InterPro" id="IPR029251">
    <property type="entry name" value="Faap100"/>
</dbReference>
<evidence type="ECO:0000313" key="1">
    <source>
        <dbReference type="EMBL" id="KAK2820787.1"/>
    </source>
</evidence>
<dbReference type="GO" id="GO:0005654">
    <property type="term" value="C:nucleoplasm"/>
    <property type="evidence" value="ECO:0007669"/>
    <property type="project" value="TreeGrafter"/>
</dbReference>
<dbReference type="SUPFAM" id="SSF69322">
    <property type="entry name" value="Tricorn protease domain 2"/>
    <property type="match status" value="1"/>
</dbReference>
<organism evidence="1 2">
    <name type="scientific">Channa striata</name>
    <name type="common">Snakehead murrel</name>
    <name type="synonym">Ophicephalus striatus</name>
    <dbReference type="NCBI Taxonomy" id="64152"/>
    <lineage>
        <taxon>Eukaryota</taxon>
        <taxon>Metazoa</taxon>
        <taxon>Chordata</taxon>
        <taxon>Craniata</taxon>
        <taxon>Vertebrata</taxon>
        <taxon>Euteleostomi</taxon>
        <taxon>Actinopterygii</taxon>
        <taxon>Neopterygii</taxon>
        <taxon>Teleostei</taxon>
        <taxon>Neoteleostei</taxon>
        <taxon>Acanthomorphata</taxon>
        <taxon>Anabantaria</taxon>
        <taxon>Anabantiformes</taxon>
        <taxon>Channoidei</taxon>
        <taxon>Channidae</taxon>
        <taxon>Channa</taxon>
    </lineage>
</organism>
<protein>
    <submittedName>
        <fullName evidence="1">Uncharacterized protein</fullName>
    </submittedName>
</protein>